<keyword evidence="3" id="KW-0677">Repeat</keyword>
<dbReference type="FunFam" id="1.10.510.10:FF:000870">
    <property type="entry name" value="OSJNBa0016N04.16-like protein"/>
    <property type="match status" value="2"/>
</dbReference>
<reference evidence="12" key="2">
    <citation type="submission" date="2018-10" db="UniProtKB">
        <authorList>
            <consortium name="EnsemblPlants"/>
        </authorList>
    </citation>
    <scope>IDENTIFICATION</scope>
</reference>
<keyword evidence="5" id="KW-0418">Kinase</keyword>
<evidence type="ECO:0000256" key="2">
    <source>
        <dbReference type="ARBA" id="ARBA00022679"/>
    </source>
</evidence>
<dbReference type="SUPFAM" id="SSF49354">
    <property type="entry name" value="PapD-like"/>
    <property type="match status" value="1"/>
</dbReference>
<keyword evidence="6 8" id="KW-0067">ATP-binding</keyword>
<proteinExistence type="predicted"/>
<dbReference type="CDD" id="cd00200">
    <property type="entry name" value="WD40"/>
    <property type="match status" value="1"/>
</dbReference>
<evidence type="ECO:0000313" key="12">
    <source>
        <dbReference type="EnsemblPlants" id="TraesCS1B02G294900.1"/>
    </source>
</evidence>
<dbReference type="InterPro" id="IPR000719">
    <property type="entry name" value="Prot_kinase_dom"/>
</dbReference>
<dbReference type="GO" id="GO:0004672">
    <property type="term" value="F:protein kinase activity"/>
    <property type="evidence" value="ECO:0007669"/>
    <property type="project" value="InterPro"/>
</dbReference>
<evidence type="ECO:0000256" key="8">
    <source>
        <dbReference type="PROSITE-ProRule" id="PRU10141"/>
    </source>
</evidence>
<feature type="repeat" description="WD" evidence="7">
    <location>
        <begin position="989"/>
        <end position="1032"/>
    </location>
</feature>
<dbReference type="InterPro" id="IPR015943">
    <property type="entry name" value="WD40/YVTN_repeat-like_dom_sf"/>
</dbReference>
<keyword evidence="1 7" id="KW-0853">WD repeat</keyword>
<feature type="domain" description="Protein kinase" evidence="10">
    <location>
        <begin position="390"/>
        <end position="677"/>
    </location>
</feature>
<keyword evidence="4 8" id="KW-0547">Nucleotide-binding</keyword>
<feature type="compositionally biased region" description="Basic and acidic residues" evidence="9">
    <location>
        <begin position="362"/>
        <end position="371"/>
    </location>
</feature>
<keyword evidence="2" id="KW-0808">Transferase</keyword>
<evidence type="ECO:0000256" key="3">
    <source>
        <dbReference type="ARBA" id="ARBA00022737"/>
    </source>
</evidence>
<dbReference type="InterPro" id="IPR020472">
    <property type="entry name" value="WD40_PAC1"/>
</dbReference>
<dbReference type="Gene3D" id="2.60.40.10">
    <property type="entry name" value="Immunoglobulins"/>
    <property type="match status" value="1"/>
</dbReference>
<dbReference type="SMART" id="SM00220">
    <property type="entry name" value="S_TKc"/>
    <property type="match status" value="2"/>
</dbReference>
<evidence type="ECO:0008006" key="14">
    <source>
        <dbReference type="Google" id="ProtNLM"/>
    </source>
</evidence>
<dbReference type="FunFam" id="3.30.200.20:FF:000465">
    <property type="entry name" value="Cysteine-rich receptor-like protein kinase 6"/>
    <property type="match status" value="1"/>
</dbReference>
<accession>A0A3B5Z193</accession>
<protein>
    <recommendedName>
        <fullName evidence="14">Protein kinase domain-containing protein</fullName>
    </recommendedName>
</protein>
<evidence type="ECO:0000313" key="13">
    <source>
        <dbReference type="Proteomes" id="UP000019116"/>
    </source>
</evidence>
<dbReference type="EnsemblPlants" id="TraesCS1B02G294900.1">
    <property type="protein sequence ID" value="TraesCS1B02G294900.1"/>
    <property type="gene ID" value="TraesCS1B02G294900"/>
</dbReference>
<feature type="binding site" evidence="8">
    <location>
        <position position="63"/>
    </location>
    <ligand>
        <name>ATP</name>
        <dbReference type="ChEBI" id="CHEBI:30616"/>
    </ligand>
</feature>
<dbReference type="InterPro" id="IPR011009">
    <property type="entry name" value="Kinase-like_dom_sf"/>
</dbReference>
<dbReference type="PROSITE" id="PS00107">
    <property type="entry name" value="PROTEIN_KINASE_ATP"/>
    <property type="match status" value="1"/>
</dbReference>
<dbReference type="Pfam" id="PF00635">
    <property type="entry name" value="Motile_Sperm"/>
    <property type="match status" value="1"/>
</dbReference>
<evidence type="ECO:0000256" key="6">
    <source>
        <dbReference type="ARBA" id="ARBA00022840"/>
    </source>
</evidence>
<feature type="repeat" description="WD" evidence="7">
    <location>
        <begin position="1033"/>
        <end position="1063"/>
    </location>
</feature>
<dbReference type="Gene3D" id="2.130.10.10">
    <property type="entry name" value="YVTN repeat-like/Quinoprotein amine dehydrogenase"/>
    <property type="match status" value="1"/>
</dbReference>
<dbReference type="GO" id="GO:0005524">
    <property type="term" value="F:ATP binding"/>
    <property type="evidence" value="ECO:0007669"/>
    <property type="project" value="UniProtKB-UniRule"/>
</dbReference>
<dbReference type="SMART" id="SM00320">
    <property type="entry name" value="WD40"/>
    <property type="match status" value="6"/>
</dbReference>
<dbReference type="STRING" id="4565.A0A3B5Z193"/>
<dbReference type="InterPro" id="IPR036322">
    <property type="entry name" value="WD40_repeat_dom_sf"/>
</dbReference>
<feature type="repeat" description="WD" evidence="7">
    <location>
        <begin position="903"/>
        <end position="935"/>
    </location>
</feature>
<gene>
    <name evidence="12" type="primary">LOC123136108</name>
</gene>
<dbReference type="InterPro" id="IPR008271">
    <property type="entry name" value="Ser/Thr_kinase_AS"/>
</dbReference>
<dbReference type="Gene3D" id="3.30.200.20">
    <property type="entry name" value="Phosphorylase Kinase, domain 1"/>
    <property type="match status" value="2"/>
</dbReference>
<dbReference type="PANTHER" id="PTHR45707:SF59">
    <property type="entry name" value="PROTEIN KINASE DOMAIN-CONTAINING PROTEIN"/>
    <property type="match status" value="1"/>
</dbReference>
<feature type="region of interest" description="Disordered" evidence="9">
    <location>
        <begin position="343"/>
        <end position="371"/>
    </location>
</feature>
<dbReference type="Pfam" id="PF00069">
    <property type="entry name" value="Pkinase"/>
    <property type="match status" value="2"/>
</dbReference>
<dbReference type="RefSeq" id="XP_044411341.1">
    <property type="nucleotide sequence ID" value="XM_044555406.1"/>
</dbReference>
<evidence type="ECO:0000256" key="7">
    <source>
        <dbReference type="PROSITE-ProRule" id="PRU00221"/>
    </source>
</evidence>
<keyword evidence="13" id="KW-1185">Reference proteome</keyword>
<evidence type="ECO:0000256" key="4">
    <source>
        <dbReference type="ARBA" id="ARBA00022741"/>
    </source>
</evidence>
<feature type="repeat" description="WD" evidence="7">
    <location>
        <begin position="946"/>
        <end position="988"/>
    </location>
</feature>
<dbReference type="Gramene" id="TraesCS1B02G294900.1">
    <property type="protein sequence ID" value="TraesCS1B02G294900.1"/>
    <property type="gene ID" value="TraesCS1B02G294900"/>
</dbReference>
<dbReference type="InterPro" id="IPR017441">
    <property type="entry name" value="Protein_kinase_ATP_BS"/>
</dbReference>
<dbReference type="PROSITE" id="PS50202">
    <property type="entry name" value="MSP"/>
    <property type="match status" value="1"/>
</dbReference>
<dbReference type="PROSITE" id="PS00108">
    <property type="entry name" value="PROTEIN_KINASE_ST"/>
    <property type="match status" value="2"/>
</dbReference>
<dbReference type="Gene3D" id="1.10.510.10">
    <property type="entry name" value="Transferase(Phosphotransferase) domain 1"/>
    <property type="match status" value="2"/>
</dbReference>
<organism evidence="12">
    <name type="scientific">Triticum aestivum</name>
    <name type="common">Wheat</name>
    <dbReference type="NCBI Taxonomy" id="4565"/>
    <lineage>
        <taxon>Eukaryota</taxon>
        <taxon>Viridiplantae</taxon>
        <taxon>Streptophyta</taxon>
        <taxon>Embryophyta</taxon>
        <taxon>Tracheophyta</taxon>
        <taxon>Spermatophyta</taxon>
        <taxon>Magnoliopsida</taxon>
        <taxon>Liliopsida</taxon>
        <taxon>Poales</taxon>
        <taxon>Poaceae</taxon>
        <taxon>BOP clade</taxon>
        <taxon>Pooideae</taxon>
        <taxon>Triticodae</taxon>
        <taxon>Triticeae</taxon>
        <taxon>Triticinae</taxon>
        <taxon>Triticum</taxon>
    </lineage>
</organism>
<dbReference type="KEGG" id="taes:123136108"/>
<dbReference type="SMR" id="A0A3B5Z193"/>
<sequence>MAEDKSSSIGSKVDDTSGQPRKLSYQFLKDITNDFDEAQIVGRGAYGTVYKGTCENGEEIAVKVLTNMTGLDNKEFQKEFENLRRLKHQNVVELLGFCNESEEVVVEYDGKTIVAEKMHTALCFEYVRNGSLAQHISDDGCSGLDWQILYKIIKGICQGLEYLRHGLEFPVWHLDLKPANILLDNNMIPKLADFGLSRLLGDENTRKTISPIGTGGYSPPEYVDHRLITKKFDIFGLGVIIAKLMAGRERYSEIDYMTEKVFTKHVHGSWRKKMRETLSPRQLEVYCEQVKICIQIALKCMKRDRQERPTVQSIVSRLEQTEIMIGSLELQTEQFFDGETIHPKGGLQATPPEMAPDTSSARTDDGKTGTTSAERKMWPLQLWKNITNDFSEDRIIRTGAFGTVYKGILEDDEIIAVKKLAENAPLPSDNVFTKEVRNIMALKNENILPLVGYCREGQKKMVQNNGRYIVADIVESVLCYEYLPKGSLAKTLFEVPKKIDWETRFKIIKGVCKGLLFLHSIPIVHMDLKPENILLDNYMRPKIADFGLSRLFGQKQTQMNTQTVIGSYGYIAPEYLYRGEISTMSDIYSLGVLIMETSTGEKNILKQNEPSAREFIKNVRENWTEERIASKYPSLAAVCLNQIKACINIGLECVEIDRRKRPSIEKILDTLNRLPQIDSNNVLSLQPQRINFPIGPKRLTSSSLYLINNRDDRIAFRLETKFPRRCLTKLPLCGVVPPKCTYILTMLMREQKKSPPSNSDDGLILQSSIAHHEDLDSVDPASVAMFLDSIGDEVKEAKVPVACEPLAETISNDQIIDGPNYREVLSVDVHPTEPWILTSNKRGHVCIWNYQTQAEVNSTEVTREPAYSAKIIEREGWFVVGSGDGCIYVYDYNMMEDVEMIEEAHDSHRIMCLAVNPTHSFLLSASDDHNIKLWDWTNGWQCTRTFEGHDDTVTQVMFNPRHSRSFASASLDHGVKIWNIDSGTCNITWDGHSGGLLSVHYHPRYFQQSLICGSSDGAAKIWDLETDSCVDTLQGHEKGISALCWHPELRALVTGSLDGTVRILSWMCHSNTYRLENVIGLNLGAVNALGYLKGLTRIVVGCDQGMALMEINVI</sequence>
<evidence type="ECO:0000256" key="5">
    <source>
        <dbReference type="ARBA" id="ARBA00022777"/>
    </source>
</evidence>
<dbReference type="PRINTS" id="PR00320">
    <property type="entry name" value="GPROTEINBRPT"/>
</dbReference>
<dbReference type="AlphaFoldDB" id="A0A3B5Z193"/>
<name>A0A3B5Z193_WHEAT</name>
<evidence type="ECO:0000259" key="11">
    <source>
        <dbReference type="PROSITE" id="PS50202"/>
    </source>
</evidence>
<dbReference type="SUPFAM" id="SSF50978">
    <property type="entry name" value="WD40 repeat-like"/>
    <property type="match status" value="1"/>
</dbReference>
<dbReference type="Pfam" id="PF00400">
    <property type="entry name" value="WD40"/>
    <property type="match status" value="5"/>
</dbReference>
<dbReference type="InterPro" id="IPR013783">
    <property type="entry name" value="Ig-like_fold"/>
</dbReference>
<dbReference type="InterPro" id="IPR008962">
    <property type="entry name" value="PapD-like_sf"/>
</dbReference>
<dbReference type="GeneID" id="123136108"/>
<feature type="domain" description="MSP" evidence="11">
    <location>
        <begin position="682"/>
        <end position="804"/>
    </location>
</feature>
<dbReference type="InterPro" id="IPR000535">
    <property type="entry name" value="MSP_dom"/>
</dbReference>
<evidence type="ECO:0000256" key="1">
    <source>
        <dbReference type="ARBA" id="ARBA00022574"/>
    </source>
</evidence>
<feature type="domain" description="Protein kinase" evidence="10">
    <location>
        <begin position="35"/>
        <end position="336"/>
    </location>
</feature>
<reference evidence="12" key="1">
    <citation type="submission" date="2018-08" db="EMBL/GenBank/DDBJ databases">
        <authorList>
            <person name="Rossello M."/>
        </authorList>
    </citation>
    <scope>NUCLEOTIDE SEQUENCE [LARGE SCALE GENOMIC DNA]</scope>
    <source>
        <strain evidence="12">cv. Chinese Spring</strain>
    </source>
</reference>
<dbReference type="InterPro" id="IPR001680">
    <property type="entry name" value="WD40_rpt"/>
</dbReference>
<dbReference type="Gramene" id="TraesCS1B03G0820900.1">
    <property type="protein sequence ID" value="TraesCS1B03G0820900.1.CDS"/>
    <property type="gene ID" value="TraesCS1B03G0820900"/>
</dbReference>
<dbReference type="PROSITE" id="PS50082">
    <property type="entry name" value="WD_REPEATS_2"/>
    <property type="match status" value="4"/>
</dbReference>
<dbReference type="Proteomes" id="UP000019116">
    <property type="component" value="Chromosome 1B"/>
</dbReference>
<dbReference type="PANTHER" id="PTHR45707">
    <property type="entry name" value="C2 CALCIUM/LIPID-BINDING PLANT PHOSPHORIBOSYLTRANSFERASE FAMILY PROTEIN"/>
    <property type="match status" value="1"/>
</dbReference>
<dbReference type="PROSITE" id="PS50294">
    <property type="entry name" value="WD_REPEATS_REGION"/>
    <property type="match status" value="4"/>
</dbReference>
<evidence type="ECO:0000259" key="10">
    <source>
        <dbReference type="PROSITE" id="PS50011"/>
    </source>
</evidence>
<dbReference type="SUPFAM" id="SSF56112">
    <property type="entry name" value="Protein kinase-like (PK-like)"/>
    <property type="match status" value="2"/>
</dbReference>
<evidence type="ECO:0000256" key="9">
    <source>
        <dbReference type="SAM" id="MobiDB-lite"/>
    </source>
</evidence>
<dbReference type="PROSITE" id="PS50011">
    <property type="entry name" value="PROTEIN_KINASE_DOM"/>
    <property type="match status" value="2"/>
</dbReference>